<dbReference type="InterPro" id="IPR050832">
    <property type="entry name" value="Bact_Acetyltransf"/>
</dbReference>
<evidence type="ECO:0000313" key="5">
    <source>
        <dbReference type="Proteomes" id="UP000198683"/>
    </source>
</evidence>
<evidence type="ECO:0000256" key="2">
    <source>
        <dbReference type="ARBA" id="ARBA00023315"/>
    </source>
</evidence>
<dbReference type="PROSITE" id="PS51186">
    <property type="entry name" value="GNAT"/>
    <property type="match status" value="1"/>
</dbReference>
<dbReference type="RefSeq" id="WP_090763432.1">
    <property type="nucleotide sequence ID" value="NZ_FNFB01000006.1"/>
</dbReference>
<keyword evidence="5" id="KW-1185">Reference proteome</keyword>
<keyword evidence="2" id="KW-0012">Acyltransferase</keyword>
<gene>
    <name evidence="4" type="ORF">SAMN05421874_106143</name>
</gene>
<dbReference type="GO" id="GO:0016747">
    <property type="term" value="F:acyltransferase activity, transferring groups other than amino-acyl groups"/>
    <property type="evidence" value="ECO:0007669"/>
    <property type="project" value="InterPro"/>
</dbReference>
<dbReference type="InterPro" id="IPR016181">
    <property type="entry name" value="Acyl_CoA_acyltransferase"/>
</dbReference>
<dbReference type="InterPro" id="IPR000182">
    <property type="entry name" value="GNAT_dom"/>
</dbReference>
<sequence length="291" mass="31156">MDDVTKGHAARVRAVDPLLADQDELPVGDGQLIEAPDAAGVTRVERLDPGAMQSLWGPLVVSHLKARVAGADPEVALGGLLDRWTGLADEAMDVWWPSRDTAPVRALAVRGFAPTTVLAVGRPRPVDAPAVTIRRADDLDVLAPMYEALVAYDAQFGWVTTRARTTELLRAHLADAVLPREWCWLAEVAGRPAGFAVVSPPDAAGWIASVVDDAPVAYFGAMYVDPSARGRGVGAALVRVAHERAAAEGVSAMLLHHALPNPHSTPFWAGQGYRPLLTQWARHPQGRPRAR</sequence>
<dbReference type="OrthoDB" id="149709at2"/>
<evidence type="ECO:0000256" key="1">
    <source>
        <dbReference type="ARBA" id="ARBA00022679"/>
    </source>
</evidence>
<dbReference type="STRING" id="683260.SAMN05421874_106143"/>
<protein>
    <submittedName>
        <fullName evidence="4">Acetyltransferase (GNAT) family protein</fullName>
    </submittedName>
</protein>
<dbReference type="Proteomes" id="UP000198683">
    <property type="component" value="Unassembled WGS sequence"/>
</dbReference>
<dbReference type="AlphaFoldDB" id="A0A1G9AED8"/>
<evidence type="ECO:0000259" key="3">
    <source>
        <dbReference type="PROSITE" id="PS51186"/>
    </source>
</evidence>
<feature type="domain" description="N-acetyltransferase" evidence="3">
    <location>
        <begin position="131"/>
        <end position="291"/>
    </location>
</feature>
<dbReference type="Pfam" id="PF00583">
    <property type="entry name" value="Acetyltransf_1"/>
    <property type="match status" value="1"/>
</dbReference>
<reference evidence="4 5" key="1">
    <citation type="submission" date="2016-10" db="EMBL/GenBank/DDBJ databases">
        <authorList>
            <person name="de Groot N.N."/>
        </authorList>
    </citation>
    <scope>NUCLEOTIDE SEQUENCE [LARGE SCALE GENOMIC DNA]</scope>
    <source>
        <strain evidence="4 5">CGMCC 4.5681</strain>
    </source>
</reference>
<dbReference type="PANTHER" id="PTHR43877">
    <property type="entry name" value="AMINOALKYLPHOSPHONATE N-ACETYLTRANSFERASE-RELATED-RELATED"/>
    <property type="match status" value="1"/>
</dbReference>
<dbReference type="Gene3D" id="3.40.630.30">
    <property type="match status" value="1"/>
</dbReference>
<dbReference type="EMBL" id="FNFB01000006">
    <property type="protein sequence ID" value="SDK25184.1"/>
    <property type="molecule type" value="Genomic_DNA"/>
</dbReference>
<dbReference type="CDD" id="cd04301">
    <property type="entry name" value="NAT_SF"/>
    <property type="match status" value="1"/>
</dbReference>
<evidence type="ECO:0000313" key="4">
    <source>
        <dbReference type="EMBL" id="SDK25184.1"/>
    </source>
</evidence>
<dbReference type="SUPFAM" id="SSF55729">
    <property type="entry name" value="Acyl-CoA N-acyltransferases (Nat)"/>
    <property type="match status" value="1"/>
</dbReference>
<name>A0A1G9AED8_9ACTN</name>
<organism evidence="4 5">
    <name type="scientific">Nonomuraea maritima</name>
    <dbReference type="NCBI Taxonomy" id="683260"/>
    <lineage>
        <taxon>Bacteria</taxon>
        <taxon>Bacillati</taxon>
        <taxon>Actinomycetota</taxon>
        <taxon>Actinomycetes</taxon>
        <taxon>Streptosporangiales</taxon>
        <taxon>Streptosporangiaceae</taxon>
        <taxon>Nonomuraea</taxon>
    </lineage>
</organism>
<accession>A0A1G9AED8</accession>
<keyword evidence="1 4" id="KW-0808">Transferase</keyword>
<proteinExistence type="predicted"/>